<gene>
    <name evidence="2" type="ORF">GCM10007876_41540</name>
</gene>
<dbReference type="AlphaFoldDB" id="A0AA37W9Q7"/>
<proteinExistence type="predicted"/>
<sequence>MASIVKHIGFTLIELLIVLVIIGLLCLIAFPSYQSFIQSEHRTLAQQSLMTCVTNLVQQKIKLGSFSEIYQLYSGKNLATLCNPKVPQQGSTHYQISIKAFNGKNEILLEATPVSNLAEEDGILTLSNHGEGCRITGSDHCLPW</sequence>
<keyword evidence="1" id="KW-0472">Membrane</keyword>
<evidence type="ECO:0008006" key="4">
    <source>
        <dbReference type="Google" id="ProtNLM"/>
    </source>
</evidence>
<dbReference type="Pfam" id="PF07963">
    <property type="entry name" value="N_methyl"/>
    <property type="match status" value="1"/>
</dbReference>
<comment type="caution">
    <text evidence="2">The sequence shown here is derived from an EMBL/GenBank/DDBJ whole genome shotgun (WGS) entry which is preliminary data.</text>
</comment>
<evidence type="ECO:0000256" key="1">
    <source>
        <dbReference type="SAM" id="Phobius"/>
    </source>
</evidence>
<evidence type="ECO:0000313" key="2">
    <source>
        <dbReference type="EMBL" id="GLQ33674.1"/>
    </source>
</evidence>
<dbReference type="RefSeq" id="WP_284384211.1">
    <property type="nucleotide sequence ID" value="NZ_BSNM01000027.1"/>
</dbReference>
<reference evidence="2" key="1">
    <citation type="journal article" date="2014" name="Int. J. Syst. Evol. Microbiol.">
        <title>Complete genome sequence of Corynebacterium casei LMG S-19264T (=DSM 44701T), isolated from a smear-ripened cheese.</title>
        <authorList>
            <consortium name="US DOE Joint Genome Institute (JGI-PGF)"/>
            <person name="Walter F."/>
            <person name="Albersmeier A."/>
            <person name="Kalinowski J."/>
            <person name="Ruckert C."/>
        </authorList>
    </citation>
    <scope>NUCLEOTIDE SEQUENCE</scope>
    <source>
        <strain evidence="2">NBRC 110071</strain>
    </source>
</reference>
<keyword evidence="3" id="KW-1185">Reference proteome</keyword>
<protein>
    <recommendedName>
        <fullName evidence="4">Prepilin-type N-terminal cleavage/methylation domain-containing protein</fullName>
    </recommendedName>
</protein>
<reference evidence="2" key="2">
    <citation type="submission" date="2023-01" db="EMBL/GenBank/DDBJ databases">
        <title>Draft genome sequence of Litoribrevibacter albus strain NBRC 110071.</title>
        <authorList>
            <person name="Sun Q."/>
            <person name="Mori K."/>
        </authorList>
    </citation>
    <scope>NUCLEOTIDE SEQUENCE</scope>
    <source>
        <strain evidence="2">NBRC 110071</strain>
    </source>
</reference>
<accession>A0AA37W9Q7</accession>
<dbReference type="NCBIfam" id="TIGR02532">
    <property type="entry name" value="IV_pilin_GFxxxE"/>
    <property type="match status" value="1"/>
</dbReference>
<keyword evidence="1" id="KW-1133">Transmembrane helix</keyword>
<dbReference type="InterPro" id="IPR012902">
    <property type="entry name" value="N_methyl_site"/>
</dbReference>
<evidence type="ECO:0000313" key="3">
    <source>
        <dbReference type="Proteomes" id="UP001161389"/>
    </source>
</evidence>
<dbReference type="Pfam" id="PF16732">
    <property type="entry name" value="ComP_DUS"/>
    <property type="match status" value="1"/>
</dbReference>
<dbReference type="Gene3D" id="3.30.700.10">
    <property type="entry name" value="Glycoprotein, Type 4 Pilin"/>
    <property type="match status" value="1"/>
</dbReference>
<dbReference type="EMBL" id="BSNM01000027">
    <property type="protein sequence ID" value="GLQ33674.1"/>
    <property type="molecule type" value="Genomic_DNA"/>
</dbReference>
<dbReference type="Proteomes" id="UP001161389">
    <property type="component" value="Unassembled WGS sequence"/>
</dbReference>
<dbReference type="InterPro" id="IPR045584">
    <property type="entry name" value="Pilin-like"/>
</dbReference>
<organism evidence="2 3">
    <name type="scientific">Litoribrevibacter albus</name>
    <dbReference type="NCBI Taxonomy" id="1473156"/>
    <lineage>
        <taxon>Bacteria</taxon>
        <taxon>Pseudomonadati</taxon>
        <taxon>Pseudomonadota</taxon>
        <taxon>Gammaproteobacteria</taxon>
        <taxon>Oceanospirillales</taxon>
        <taxon>Oceanospirillaceae</taxon>
        <taxon>Litoribrevibacter</taxon>
    </lineage>
</organism>
<name>A0AA37W9Q7_9GAMM</name>
<dbReference type="GO" id="GO:0043683">
    <property type="term" value="P:type IV pilus assembly"/>
    <property type="evidence" value="ECO:0007669"/>
    <property type="project" value="InterPro"/>
</dbReference>
<feature type="transmembrane region" description="Helical" evidence="1">
    <location>
        <begin position="12"/>
        <end position="33"/>
    </location>
</feature>
<dbReference type="SUPFAM" id="SSF54523">
    <property type="entry name" value="Pili subunits"/>
    <property type="match status" value="1"/>
</dbReference>
<keyword evidence="1" id="KW-0812">Transmembrane</keyword>
<dbReference type="InterPro" id="IPR031982">
    <property type="entry name" value="PilE-like"/>
</dbReference>